<comment type="caution">
    <text evidence="4">The sequence shown here is derived from an EMBL/GenBank/DDBJ whole genome shotgun (WGS) entry which is preliminary data.</text>
</comment>
<dbReference type="Pfam" id="PF00472">
    <property type="entry name" value="RF-1"/>
    <property type="match status" value="1"/>
</dbReference>
<dbReference type="GO" id="GO:0043022">
    <property type="term" value="F:ribosome binding"/>
    <property type="evidence" value="ECO:0007669"/>
    <property type="project" value="TreeGrafter"/>
</dbReference>
<feature type="region of interest" description="Disordered" evidence="2">
    <location>
        <begin position="87"/>
        <end position="129"/>
    </location>
</feature>
<dbReference type="GO" id="GO:0072344">
    <property type="term" value="P:rescue of stalled ribosome"/>
    <property type="evidence" value="ECO:0007669"/>
    <property type="project" value="TreeGrafter"/>
</dbReference>
<accession>A0A1J7C6C6</accession>
<feature type="compositionally biased region" description="Basic residues" evidence="2">
    <location>
        <begin position="113"/>
        <end position="129"/>
    </location>
</feature>
<sequence>MPEAEVVWRFSRASGPGGQHVNTTDSAVEARWDVVASGVLEGPLRDRALARLGPRLLDGRVLAVHAAEHRSQWRNRQAALSRLQALLDEAVAPPPPRRRPTRKSRGVNERRLTDKKRRGDVKKGRRGEW</sequence>
<dbReference type="EMBL" id="MLCF01000064">
    <property type="protein sequence ID" value="OIV37092.1"/>
    <property type="molecule type" value="Genomic_DNA"/>
</dbReference>
<comment type="similarity">
    <text evidence="1">Belongs to the prokaryotic/mitochondrial release factor family.</text>
</comment>
<dbReference type="PANTHER" id="PTHR47814">
    <property type="entry name" value="PEPTIDYL-TRNA HYDROLASE ARFB"/>
    <property type="match status" value="1"/>
</dbReference>
<feature type="compositionally biased region" description="Basic residues" evidence="2">
    <location>
        <begin position="96"/>
        <end position="105"/>
    </location>
</feature>
<dbReference type="NCBIfam" id="NF006718">
    <property type="entry name" value="PRK09256.1"/>
    <property type="match status" value="1"/>
</dbReference>
<proteinExistence type="inferred from homology"/>
<feature type="domain" description="Prokaryotic-type class I peptide chain release factors" evidence="3">
    <location>
        <begin position="12"/>
        <end position="28"/>
    </location>
</feature>
<evidence type="ECO:0000313" key="5">
    <source>
        <dbReference type="Proteomes" id="UP000243342"/>
    </source>
</evidence>
<dbReference type="SUPFAM" id="SSF75620">
    <property type="entry name" value="Release factor"/>
    <property type="match status" value="1"/>
</dbReference>
<dbReference type="STRING" id="1428644.BIV57_13045"/>
<dbReference type="GO" id="GO:0004045">
    <property type="term" value="F:peptidyl-tRNA hydrolase activity"/>
    <property type="evidence" value="ECO:0007669"/>
    <property type="project" value="TreeGrafter"/>
</dbReference>
<dbReference type="PROSITE" id="PS00745">
    <property type="entry name" value="RF_PROK_I"/>
    <property type="match status" value="1"/>
</dbReference>
<dbReference type="AlphaFoldDB" id="A0A1J7C6C6"/>
<dbReference type="InterPro" id="IPR000352">
    <property type="entry name" value="Pep_chain_release_fac_I"/>
</dbReference>
<keyword evidence="4" id="KW-0378">Hydrolase</keyword>
<keyword evidence="5" id="KW-1185">Reference proteome</keyword>
<name>A0A1J7C6C6_9ACTN</name>
<dbReference type="Proteomes" id="UP000243342">
    <property type="component" value="Unassembled WGS sequence"/>
</dbReference>
<evidence type="ECO:0000313" key="4">
    <source>
        <dbReference type="EMBL" id="OIV37092.1"/>
    </source>
</evidence>
<dbReference type="GO" id="GO:0003747">
    <property type="term" value="F:translation release factor activity"/>
    <property type="evidence" value="ECO:0007669"/>
    <property type="project" value="InterPro"/>
</dbReference>
<evidence type="ECO:0000259" key="3">
    <source>
        <dbReference type="PROSITE" id="PS00745"/>
    </source>
</evidence>
<organism evidence="4 5">
    <name type="scientific">Mangrovactinospora gilvigrisea</name>
    <dbReference type="NCBI Taxonomy" id="1428644"/>
    <lineage>
        <taxon>Bacteria</taxon>
        <taxon>Bacillati</taxon>
        <taxon>Actinomycetota</taxon>
        <taxon>Actinomycetes</taxon>
        <taxon>Kitasatosporales</taxon>
        <taxon>Streptomycetaceae</taxon>
        <taxon>Mangrovactinospora</taxon>
    </lineage>
</organism>
<gene>
    <name evidence="4" type="ORF">BIV57_13045</name>
</gene>
<reference evidence="4 5" key="1">
    <citation type="submission" date="2016-10" db="EMBL/GenBank/DDBJ databases">
        <title>Genome sequence of Streptomyces gilvigriseus MUSC 26.</title>
        <authorList>
            <person name="Lee L.-H."/>
            <person name="Ser H.-L."/>
        </authorList>
    </citation>
    <scope>NUCLEOTIDE SEQUENCE [LARGE SCALE GENOMIC DNA]</scope>
    <source>
        <strain evidence="4 5">MUSC 26</strain>
    </source>
</reference>
<protein>
    <submittedName>
        <fullName evidence="4">Aminoacyl-tRNA hydrolase</fullName>
    </submittedName>
</protein>
<evidence type="ECO:0000256" key="2">
    <source>
        <dbReference type="SAM" id="MobiDB-lite"/>
    </source>
</evidence>
<dbReference type="Gene3D" id="3.30.160.20">
    <property type="match status" value="1"/>
</dbReference>
<evidence type="ECO:0000256" key="1">
    <source>
        <dbReference type="ARBA" id="ARBA00010835"/>
    </source>
</evidence>
<dbReference type="InterPro" id="IPR045853">
    <property type="entry name" value="Pep_chain_release_fac_I_sf"/>
</dbReference>
<dbReference type="PANTHER" id="PTHR47814:SF1">
    <property type="entry name" value="PEPTIDYL-TRNA HYDROLASE ARFB"/>
    <property type="match status" value="1"/>
</dbReference>